<dbReference type="InterPro" id="IPR008979">
    <property type="entry name" value="Galactose-bd-like_sf"/>
</dbReference>
<accession>A0ABS5YA92</accession>
<sequence>MDEPMMRLWQGEGLRADPRGITLGGHWLSAPGWPASHARADFYLDDNRLLLQPPAPLSLCGNASLDVAVAFDSPSALLVLRLNEVSADGHSARVTFGVHRLTRPKSVAPGESFRVRLSLKGVAYRFSAGCRLRLALSTAYWPMVWAEPGQGPVQLWTDGALLQLPGPSDAITGDGPAFGAPRSAPPHPHEVVAPEVTRRQVEWDVGAGVHRVIMDAQRQQTRIGELRFGSQGHEVYTIGALAESARMEAHRVQLYTRPGWDIKLECDTELAWQAGGLVLTSRYQAWENEVSPLATAMKTAAGIAETQRKRYSHGKRERRAAVRAKPGQRLRAGP</sequence>
<name>A0ABS5YA92_9GAMM</name>
<dbReference type="Pfam" id="PF08530">
    <property type="entry name" value="PepX_C"/>
    <property type="match status" value="1"/>
</dbReference>
<dbReference type="SMART" id="SM00939">
    <property type="entry name" value="PepX_C"/>
    <property type="match status" value="1"/>
</dbReference>
<gene>
    <name evidence="3" type="ORF">JZM24_06855</name>
</gene>
<dbReference type="Proteomes" id="UP000811282">
    <property type="component" value="Unassembled WGS sequence"/>
</dbReference>
<dbReference type="Gene3D" id="2.60.120.260">
    <property type="entry name" value="Galactose-binding domain-like"/>
    <property type="match status" value="1"/>
</dbReference>
<evidence type="ECO:0000313" key="3">
    <source>
        <dbReference type="EMBL" id="MBT9431926.1"/>
    </source>
</evidence>
<evidence type="ECO:0000259" key="2">
    <source>
        <dbReference type="SMART" id="SM00939"/>
    </source>
</evidence>
<proteinExistence type="predicted"/>
<feature type="compositionally biased region" description="Basic residues" evidence="1">
    <location>
        <begin position="309"/>
        <end position="328"/>
    </location>
</feature>
<protein>
    <recommendedName>
        <fullName evidence="2">Xaa-Pro dipeptidyl-peptidase C-terminal domain-containing protein</fullName>
    </recommendedName>
</protein>
<reference evidence="3 4" key="1">
    <citation type="journal article" date="2021" name="Genome Biol. Evol.">
        <title>The evolution of interdependence in a four-way mealybug symbiosis.</title>
        <authorList>
            <person name="Garber A.I."/>
            <person name="Kupper M."/>
            <person name="Laetsch D.R."/>
            <person name="Weldon S.R."/>
            <person name="Ladinsky M.S."/>
            <person name="Bjorkman P.J."/>
            <person name="McCutcheon J.P."/>
        </authorList>
    </citation>
    <scope>NUCLEOTIDE SEQUENCE [LARGE SCALE GENOMIC DNA]</scope>
    <source>
        <strain evidence="3">SOD</strain>
    </source>
</reference>
<feature type="region of interest" description="Disordered" evidence="1">
    <location>
        <begin position="304"/>
        <end position="334"/>
    </location>
</feature>
<comment type="caution">
    <text evidence="3">The sequence shown here is derived from an EMBL/GenBank/DDBJ whole genome shotgun (WGS) entry which is preliminary data.</text>
</comment>
<evidence type="ECO:0000256" key="1">
    <source>
        <dbReference type="SAM" id="MobiDB-lite"/>
    </source>
</evidence>
<dbReference type="EMBL" id="JAFJYC010000001">
    <property type="protein sequence ID" value="MBT9431926.1"/>
    <property type="molecule type" value="Genomic_DNA"/>
</dbReference>
<organism evidence="3 4">
    <name type="scientific">Candidatus Sodalis endolongispinus</name>
    <dbReference type="NCBI Taxonomy" id="2812662"/>
    <lineage>
        <taxon>Bacteria</taxon>
        <taxon>Pseudomonadati</taxon>
        <taxon>Pseudomonadota</taxon>
        <taxon>Gammaproteobacteria</taxon>
        <taxon>Enterobacterales</taxon>
        <taxon>Bruguierivoracaceae</taxon>
        <taxon>Sodalis</taxon>
    </lineage>
</organism>
<dbReference type="RefSeq" id="WP_215669128.1">
    <property type="nucleotide sequence ID" value="NZ_JAFJYC010000001.1"/>
</dbReference>
<dbReference type="SUPFAM" id="SSF49785">
    <property type="entry name" value="Galactose-binding domain-like"/>
    <property type="match status" value="1"/>
</dbReference>
<evidence type="ECO:0000313" key="4">
    <source>
        <dbReference type="Proteomes" id="UP000811282"/>
    </source>
</evidence>
<keyword evidence="4" id="KW-1185">Reference proteome</keyword>
<feature type="domain" description="Xaa-Pro dipeptidyl-peptidase C-terminal" evidence="2">
    <location>
        <begin position="2"/>
        <end position="181"/>
    </location>
</feature>
<dbReference type="InterPro" id="IPR013736">
    <property type="entry name" value="Xaa-Pro_dipept_C"/>
</dbReference>